<feature type="compositionally biased region" description="Basic and acidic residues" evidence="1">
    <location>
        <begin position="8"/>
        <end position="26"/>
    </location>
</feature>
<feature type="region of interest" description="Disordered" evidence="1">
    <location>
        <begin position="1"/>
        <end position="27"/>
    </location>
</feature>
<dbReference type="SUPFAM" id="SSF56300">
    <property type="entry name" value="Metallo-dependent phosphatases"/>
    <property type="match status" value="1"/>
</dbReference>
<name>A0A919PL35_9ACTN</name>
<dbReference type="Proteomes" id="UP000660611">
    <property type="component" value="Unassembled WGS sequence"/>
</dbReference>
<proteinExistence type="predicted"/>
<evidence type="ECO:0000313" key="4">
    <source>
        <dbReference type="EMBL" id="GIG44420.1"/>
    </source>
</evidence>
<dbReference type="Pfam" id="PF25077">
    <property type="entry name" value="DUF7800"/>
    <property type="match status" value="1"/>
</dbReference>
<organism evidence="4 5">
    <name type="scientific">Dactylosporangium siamense</name>
    <dbReference type="NCBI Taxonomy" id="685454"/>
    <lineage>
        <taxon>Bacteria</taxon>
        <taxon>Bacillati</taxon>
        <taxon>Actinomycetota</taxon>
        <taxon>Actinomycetes</taxon>
        <taxon>Micromonosporales</taxon>
        <taxon>Micromonosporaceae</taxon>
        <taxon>Dactylosporangium</taxon>
    </lineage>
</organism>
<sequence length="569" mass="62481">MHPPQALEVRDMPEDDSPRSLDEDHGPLVLGPVLRRVEGDRATIWVETSHPATVAVDAAPASGSARTFTVHGHHYALVVVSGLPEGAVTPYTVSIDGAPVWPLPGNTSPPSAIRTRPDGAAVRLIFGSCRESSPLSVTRFPPDALDAYAGRLIESINADAPTEWPDLLVLLGDQVYADETPEKIQRWLGRRKRRADAPKKQVVDFHEYTKLYLDSWGDPEIRWLLSTVPSVMIFDDHEIIDDWNTSDRWRTSMAALSWWEERIRAGLSSYWVYQHLGNIAPSALADDPVYAAVLSAGDSSGGDATEVLDAFGTRADHEPTAYRWSYAIDIDRTRLVVVDNRAARVLARGHRAMLAESEWTWFTEQIPGDYDHLLIGSSLPWLLPPAIHHLEAATERLAESPRNWVSKVGEKLRQAVDLEHWAAFKRSFDALTALLSQVGAGQGGVSPPPASISVLSGDVHHSYAARAVLGPDVVSPIHQLTCSPVHNDMPRYIRPAMKFGWNPPAAKLMRSLARSVGLPRPPVRWDKTADPYFGNAVGVLVLDGRSAHVTVEGTRPDKTLGEVASLKLT</sequence>
<dbReference type="InterPro" id="IPR038607">
    <property type="entry name" value="PhoD-like_sf"/>
</dbReference>
<keyword evidence="5" id="KW-1185">Reference proteome</keyword>
<dbReference type="Pfam" id="PF09423">
    <property type="entry name" value="PhoD"/>
    <property type="match status" value="1"/>
</dbReference>
<feature type="domain" description="DUF7800" evidence="3">
    <location>
        <begin position="27"/>
        <end position="113"/>
    </location>
</feature>
<dbReference type="InterPro" id="IPR018946">
    <property type="entry name" value="PhoD-like_MPP"/>
</dbReference>
<dbReference type="CDD" id="cd07389">
    <property type="entry name" value="MPP_PhoD"/>
    <property type="match status" value="1"/>
</dbReference>
<evidence type="ECO:0000259" key="2">
    <source>
        <dbReference type="Pfam" id="PF09423"/>
    </source>
</evidence>
<dbReference type="InterPro" id="IPR029052">
    <property type="entry name" value="Metallo-depent_PP-like"/>
</dbReference>
<dbReference type="Gene3D" id="3.60.21.70">
    <property type="entry name" value="PhoD-like phosphatase"/>
    <property type="match status" value="1"/>
</dbReference>
<accession>A0A919PL35</accession>
<evidence type="ECO:0000259" key="3">
    <source>
        <dbReference type="Pfam" id="PF25077"/>
    </source>
</evidence>
<protein>
    <submittedName>
        <fullName evidence="4">Alkaline phosphatase</fullName>
    </submittedName>
</protein>
<dbReference type="InterPro" id="IPR056702">
    <property type="entry name" value="DUF7800"/>
</dbReference>
<dbReference type="EMBL" id="BONQ01000036">
    <property type="protein sequence ID" value="GIG44420.1"/>
    <property type="molecule type" value="Genomic_DNA"/>
</dbReference>
<reference evidence="4" key="1">
    <citation type="submission" date="2021-01" db="EMBL/GenBank/DDBJ databases">
        <title>Whole genome shotgun sequence of Dactylosporangium siamense NBRC 106093.</title>
        <authorList>
            <person name="Komaki H."/>
            <person name="Tamura T."/>
        </authorList>
    </citation>
    <scope>NUCLEOTIDE SEQUENCE</scope>
    <source>
        <strain evidence="4">NBRC 106093</strain>
    </source>
</reference>
<dbReference type="AlphaFoldDB" id="A0A919PL35"/>
<feature type="domain" description="PhoD-like phosphatase metallophosphatase" evidence="2">
    <location>
        <begin position="163"/>
        <end position="273"/>
    </location>
</feature>
<dbReference type="PANTHER" id="PTHR37031:SF2">
    <property type="entry name" value="PHOD-LIKE PHOSPHATASE METALLOPHOSPHATASE DOMAIN-CONTAINING PROTEIN"/>
    <property type="match status" value="1"/>
</dbReference>
<gene>
    <name evidence="4" type="ORF">Dsi01nite_024610</name>
</gene>
<evidence type="ECO:0000313" key="5">
    <source>
        <dbReference type="Proteomes" id="UP000660611"/>
    </source>
</evidence>
<comment type="caution">
    <text evidence="4">The sequence shown here is derived from an EMBL/GenBank/DDBJ whole genome shotgun (WGS) entry which is preliminary data.</text>
</comment>
<evidence type="ECO:0000256" key="1">
    <source>
        <dbReference type="SAM" id="MobiDB-lite"/>
    </source>
</evidence>
<dbReference type="PANTHER" id="PTHR37031">
    <property type="entry name" value="METALLOPHOSPHATASE BINDING DOMAIN PROTEIN"/>
    <property type="match status" value="1"/>
</dbReference>